<dbReference type="AlphaFoldDB" id="A0A8H6L2M1"/>
<organism evidence="2 3">
    <name type="scientific">Letharia columbiana</name>
    <dbReference type="NCBI Taxonomy" id="112416"/>
    <lineage>
        <taxon>Eukaryota</taxon>
        <taxon>Fungi</taxon>
        <taxon>Dikarya</taxon>
        <taxon>Ascomycota</taxon>
        <taxon>Pezizomycotina</taxon>
        <taxon>Lecanoromycetes</taxon>
        <taxon>OSLEUM clade</taxon>
        <taxon>Lecanoromycetidae</taxon>
        <taxon>Lecanorales</taxon>
        <taxon>Lecanorineae</taxon>
        <taxon>Parmeliaceae</taxon>
        <taxon>Letharia</taxon>
    </lineage>
</organism>
<dbReference type="Proteomes" id="UP000578531">
    <property type="component" value="Unassembled WGS sequence"/>
</dbReference>
<gene>
    <name evidence="2" type="ORF">HO173_008550</name>
</gene>
<dbReference type="EMBL" id="JACCJC010000040">
    <property type="protein sequence ID" value="KAF6233260.1"/>
    <property type="molecule type" value="Genomic_DNA"/>
</dbReference>
<evidence type="ECO:0000313" key="2">
    <source>
        <dbReference type="EMBL" id="KAF6233260.1"/>
    </source>
</evidence>
<name>A0A8H6L2M1_9LECA</name>
<reference evidence="2 3" key="1">
    <citation type="journal article" date="2020" name="Genomics">
        <title>Complete, high-quality genomes from long-read metagenomic sequencing of two wolf lichen thalli reveals enigmatic genome architecture.</title>
        <authorList>
            <person name="McKenzie S.K."/>
            <person name="Walston R.F."/>
            <person name="Allen J.L."/>
        </authorList>
    </citation>
    <scope>NUCLEOTIDE SEQUENCE [LARGE SCALE GENOMIC DNA]</scope>
    <source>
        <strain evidence="2">WasteWater2</strain>
    </source>
</reference>
<sequence length="127" mass="13656">MKHQYTYLLITKPPEPASRTATLAFIDGRASYILQTLRYCYSLHSTTSALTLKPSYNKLENPRPQTETPSPSPSPSAPRSTSNPSALFPNASVLTAGRAIQTPSNTASGILTHSHNLASPHSCPPLP</sequence>
<dbReference type="RefSeq" id="XP_037162682.1">
    <property type="nucleotide sequence ID" value="XM_037310449.1"/>
</dbReference>
<keyword evidence="3" id="KW-1185">Reference proteome</keyword>
<comment type="caution">
    <text evidence="2">The sequence shown here is derived from an EMBL/GenBank/DDBJ whole genome shotgun (WGS) entry which is preliminary data.</text>
</comment>
<accession>A0A8H6L2M1</accession>
<evidence type="ECO:0000256" key="1">
    <source>
        <dbReference type="SAM" id="MobiDB-lite"/>
    </source>
</evidence>
<feature type="compositionally biased region" description="Polar residues" evidence="1">
    <location>
        <begin position="101"/>
        <end position="119"/>
    </location>
</feature>
<proteinExistence type="predicted"/>
<feature type="region of interest" description="Disordered" evidence="1">
    <location>
        <begin position="52"/>
        <end position="127"/>
    </location>
</feature>
<evidence type="ECO:0000313" key="3">
    <source>
        <dbReference type="Proteomes" id="UP000578531"/>
    </source>
</evidence>
<protein>
    <submittedName>
        <fullName evidence="2">Uncharacterized protein</fullName>
    </submittedName>
</protein>
<dbReference type="GeneID" id="59290205"/>